<keyword evidence="3" id="KW-1185">Reference proteome</keyword>
<proteinExistence type="predicted"/>
<evidence type="ECO:0000313" key="3">
    <source>
        <dbReference type="Proteomes" id="UP001633002"/>
    </source>
</evidence>
<dbReference type="AlphaFoldDB" id="A0ABD3I7S5"/>
<dbReference type="Pfam" id="PF05703">
    <property type="entry name" value="Auxin_canalis"/>
    <property type="match status" value="1"/>
</dbReference>
<dbReference type="EMBL" id="JBJQOH010000001">
    <property type="protein sequence ID" value="KAL3699750.1"/>
    <property type="molecule type" value="Genomic_DNA"/>
</dbReference>
<feature type="domain" description="VAN3-binding protein-like auxin canalisation" evidence="1">
    <location>
        <begin position="50"/>
        <end position="69"/>
    </location>
</feature>
<dbReference type="InterPro" id="IPR008546">
    <property type="entry name" value="VAN3-bd-like_auxin_canal"/>
</dbReference>
<name>A0ABD3I7S5_9MARC</name>
<organism evidence="2 3">
    <name type="scientific">Riccia sorocarpa</name>
    <dbReference type="NCBI Taxonomy" id="122646"/>
    <lineage>
        <taxon>Eukaryota</taxon>
        <taxon>Viridiplantae</taxon>
        <taxon>Streptophyta</taxon>
        <taxon>Embryophyta</taxon>
        <taxon>Marchantiophyta</taxon>
        <taxon>Marchantiopsida</taxon>
        <taxon>Marchantiidae</taxon>
        <taxon>Marchantiales</taxon>
        <taxon>Ricciaceae</taxon>
        <taxon>Riccia</taxon>
    </lineage>
</organism>
<evidence type="ECO:0000259" key="1">
    <source>
        <dbReference type="Pfam" id="PF05703"/>
    </source>
</evidence>
<accession>A0ABD3I7S5</accession>
<protein>
    <recommendedName>
        <fullName evidence="1">VAN3-binding protein-like auxin canalisation domain-containing protein</fullName>
    </recommendedName>
</protein>
<gene>
    <name evidence="2" type="ORF">R1sor_017772</name>
</gene>
<evidence type="ECO:0000313" key="2">
    <source>
        <dbReference type="EMBL" id="KAL3699750.1"/>
    </source>
</evidence>
<reference evidence="2 3" key="1">
    <citation type="submission" date="2024-09" db="EMBL/GenBank/DDBJ databases">
        <title>Chromosome-scale assembly of Riccia sorocarpa.</title>
        <authorList>
            <person name="Paukszto L."/>
        </authorList>
    </citation>
    <scope>NUCLEOTIDE SEQUENCE [LARGE SCALE GENOMIC DNA]</scope>
    <source>
        <strain evidence="2">LP-2024</strain>
        <tissue evidence="2">Aerial parts of the thallus</tissue>
    </source>
</reference>
<sequence length="138" mass="15083">MASVNHSRVSSSGGEDPYIINRARDSFSKSGLRSIRGSNSVLNEALAQPPGTPQQPMEFLSRSWSISAVAPDYYRCPFRQEDLWIADLETRSQTRDRPARVELCSFSESAVAGQSSISVGPLGFCRINCPLHQPAIPG</sequence>
<dbReference type="Proteomes" id="UP001633002">
    <property type="component" value="Unassembled WGS sequence"/>
</dbReference>
<comment type="caution">
    <text evidence="2">The sequence shown here is derived from an EMBL/GenBank/DDBJ whole genome shotgun (WGS) entry which is preliminary data.</text>
</comment>